<feature type="chain" id="PRO_5016128697" evidence="1">
    <location>
        <begin position="35"/>
        <end position="236"/>
    </location>
</feature>
<feature type="signal peptide" evidence="1">
    <location>
        <begin position="1"/>
        <end position="34"/>
    </location>
</feature>
<evidence type="ECO:0000313" key="3">
    <source>
        <dbReference type="Proteomes" id="UP000247973"/>
    </source>
</evidence>
<accession>A0A2V3PTB5</accession>
<proteinExistence type="predicted"/>
<dbReference type="AlphaFoldDB" id="A0A2V3PTB5"/>
<evidence type="ECO:0000313" key="2">
    <source>
        <dbReference type="EMBL" id="PXV68940.1"/>
    </source>
</evidence>
<dbReference type="Proteomes" id="UP000247973">
    <property type="component" value="Unassembled WGS sequence"/>
</dbReference>
<keyword evidence="1" id="KW-0732">Signal</keyword>
<dbReference type="EMBL" id="QICL01000001">
    <property type="protein sequence ID" value="PXV68940.1"/>
    <property type="molecule type" value="Genomic_DNA"/>
</dbReference>
<evidence type="ECO:0000256" key="1">
    <source>
        <dbReference type="SAM" id="SignalP"/>
    </source>
</evidence>
<protein>
    <submittedName>
        <fullName evidence="2">Uncharacterized protein</fullName>
    </submittedName>
</protein>
<keyword evidence="3" id="KW-1185">Reference proteome</keyword>
<reference evidence="2 3" key="1">
    <citation type="submission" date="2018-03" db="EMBL/GenBank/DDBJ databases">
        <title>Genomic Encyclopedia of Archaeal and Bacterial Type Strains, Phase II (KMG-II): from individual species to whole genera.</title>
        <authorList>
            <person name="Goeker M."/>
        </authorList>
    </citation>
    <scope>NUCLEOTIDE SEQUENCE [LARGE SCALE GENOMIC DNA]</scope>
    <source>
        <strain evidence="2 3">DSM 100214</strain>
    </source>
</reference>
<sequence length="236" mass="25851">MYFWNLGFWTFKTTTMKRILLSILGFSSIGLLQAQIGVNTDTPKSSLDVQATTTDGSTADGISAPRLTLSQLVSKDARYLAAQTGALVYVTDATSAASAKTRNVTAPGYYYFDGTLWQTVGSDQGLRYFYMPAIALSTNTSDPSYNTSTQIFTIDLYTKYAGQFGIPTSETSAKSPSATSLPVLMSNEIEYLITYYDDIVYKDITISNTGVLTYKVPASPATTDKTFMNILFKIKR</sequence>
<organism evidence="2 3">
    <name type="scientific">Dysgonomonas alginatilytica</name>
    <dbReference type="NCBI Taxonomy" id="1605892"/>
    <lineage>
        <taxon>Bacteria</taxon>
        <taxon>Pseudomonadati</taxon>
        <taxon>Bacteroidota</taxon>
        <taxon>Bacteroidia</taxon>
        <taxon>Bacteroidales</taxon>
        <taxon>Dysgonomonadaceae</taxon>
        <taxon>Dysgonomonas</taxon>
    </lineage>
</organism>
<name>A0A2V3PTB5_9BACT</name>
<gene>
    <name evidence="2" type="ORF">CLV62_101206</name>
</gene>
<comment type="caution">
    <text evidence="2">The sequence shown here is derived from an EMBL/GenBank/DDBJ whole genome shotgun (WGS) entry which is preliminary data.</text>
</comment>